<dbReference type="Proteomes" id="UP001165135">
    <property type="component" value="Unassembled WGS sequence"/>
</dbReference>
<sequence length="70" mass="7569">MLNLALFVGEAVREDHFLDRDVTAENLVPGMPDGSHATAAYLGEQAITLRKKGVFRHSSPTIPTARPPLA</sequence>
<comment type="caution">
    <text evidence="1">The sequence shown here is derived from an EMBL/GenBank/DDBJ whole genome shotgun (WGS) entry which is preliminary data.</text>
</comment>
<organism evidence="1 2">
    <name type="scientific">Actinoallomurus iriomotensis</name>
    <dbReference type="NCBI Taxonomy" id="478107"/>
    <lineage>
        <taxon>Bacteria</taxon>
        <taxon>Bacillati</taxon>
        <taxon>Actinomycetota</taxon>
        <taxon>Actinomycetes</taxon>
        <taxon>Streptosporangiales</taxon>
        <taxon>Thermomonosporaceae</taxon>
        <taxon>Actinoallomurus</taxon>
    </lineage>
</organism>
<dbReference type="AlphaFoldDB" id="A0A9W6VW40"/>
<evidence type="ECO:0000313" key="1">
    <source>
        <dbReference type="EMBL" id="GLY81217.1"/>
    </source>
</evidence>
<protein>
    <submittedName>
        <fullName evidence="1">Uncharacterized protein</fullName>
    </submittedName>
</protein>
<gene>
    <name evidence="1" type="ORF">Airi01_094840</name>
</gene>
<name>A0A9W6VW40_9ACTN</name>
<proteinExistence type="predicted"/>
<accession>A0A9W6VW40</accession>
<evidence type="ECO:0000313" key="2">
    <source>
        <dbReference type="Proteomes" id="UP001165135"/>
    </source>
</evidence>
<dbReference type="EMBL" id="BSTJ01000018">
    <property type="protein sequence ID" value="GLY81217.1"/>
    <property type="molecule type" value="Genomic_DNA"/>
</dbReference>
<reference evidence="1" key="1">
    <citation type="submission" date="2023-03" db="EMBL/GenBank/DDBJ databases">
        <title>Actinoallomurus iriomotensis NBRC 103681.</title>
        <authorList>
            <person name="Ichikawa N."/>
            <person name="Sato H."/>
            <person name="Tonouchi N."/>
        </authorList>
    </citation>
    <scope>NUCLEOTIDE SEQUENCE</scope>
    <source>
        <strain evidence="1">NBRC 103681</strain>
    </source>
</reference>